<dbReference type="OrthoDB" id="3403621at2"/>
<evidence type="ECO:0000256" key="2">
    <source>
        <dbReference type="SAM" id="SignalP"/>
    </source>
</evidence>
<name>A0A163S2R4_9CELL</name>
<evidence type="ECO:0000256" key="1">
    <source>
        <dbReference type="SAM" id="MobiDB-lite"/>
    </source>
</evidence>
<dbReference type="EMBL" id="LRIE01000063">
    <property type="protein sequence ID" value="KZM35955.1"/>
    <property type="molecule type" value="Genomic_DNA"/>
</dbReference>
<dbReference type="AlphaFoldDB" id="A0A163S2R4"/>
<gene>
    <name evidence="3" type="ORF">OJAG_13960</name>
</gene>
<feature type="signal peptide" evidence="2">
    <location>
        <begin position="1"/>
        <end position="32"/>
    </location>
</feature>
<organism evidence="3 4">
    <name type="scientific">Oerskovia enterophila</name>
    <dbReference type="NCBI Taxonomy" id="43678"/>
    <lineage>
        <taxon>Bacteria</taxon>
        <taxon>Bacillati</taxon>
        <taxon>Actinomycetota</taxon>
        <taxon>Actinomycetes</taxon>
        <taxon>Micrococcales</taxon>
        <taxon>Cellulomonadaceae</taxon>
        <taxon>Oerskovia</taxon>
    </lineage>
</organism>
<accession>A0A163S2R4</accession>
<evidence type="ECO:0000313" key="4">
    <source>
        <dbReference type="Proteomes" id="UP000076447"/>
    </source>
</evidence>
<dbReference type="PROSITE" id="PS51257">
    <property type="entry name" value="PROKAR_LIPOPROTEIN"/>
    <property type="match status" value="1"/>
</dbReference>
<sequence length="324" mass="36211">MRRPSTRPVAVTALGLSGVFLLSACSGGGAPAADEDSPLTAYYEEVYGDFESDEQQKKMEEQQRKVEELVATCMSEQGFEYVPVDQSMTSWSSENPTDDPEKYAAEYGYGMTIYQEPSAEEQAEMDAYVDPNQDYVDAMSETEQTAYYTALHGEMSTMEYDEDAEMPEYDPSTAGCYGSAQEEVSGGQQELWESEEMTAFNDATTKLYEDVARDPRLEEVTSKWADCMADAGFDYATPEEPSEFFMNASNDLYSGENPEGPSEEDLTSLQDQEKDTAVADYACKTKVGYDKVQRTVQFDLESAFMKDNKDMLDRVAAAYKESQQ</sequence>
<dbReference type="PATRIC" id="fig|43678.3.peg.1461"/>
<dbReference type="Proteomes" id="UP000076447">
    <property type="component" value="Unassembled WGS sequence"/>
</dbReference>
<feature type="region of interest" description="Disordered" evidence="1">
    <location>
        <begin position="248"/>
        <end position="269"/>
    </location>
</feature>
<feature type="chain" id="PRO_5007845540" evidence="2">
    <location>
        <begin position="33"/>
        <end position="324"/>
    </location>
</feature>
<feature type="region of interest" description="Disordered" evidence="1">
    <location>
        <begin position="165"/>
        <end position="190"/>
    </location>
</feature>
<evidence type="ECO:0000313" key="3">
    <source>
        <dbReference type="EMBL" id="KZM35955.1"/>
    </source>
</evidence>
<reference evidence="3 4" key="1">
    <citation type="submission" date="2016-01" db="EMBL/GenBank/DDBJ databases">
        <title>Genome sequence of Oerskovia enterophila VJag, an agar and cellulose degrading bacterium.</title>
        <authorList>
            <person name="Poehlein A."/>
            <person name="Jag V."/>
            <person name="Bengelsdorf F."/>
            <person name="Duerre P."/>
            <person name="Daniel R."/>
        </authorList>
    </citation>
    <scope>NUCLEOTIDE SEQUENCE [LARGE SCALE GENOMIC DNA]</scope>
    <source>
        <strain evidence="3 4">VJag</strain>
    </source>
</reference>
<keyword evidence="2" id="KW-0732">Signal</keyword>
<dbReference type="RefSeq" id="WP_068707836.1">
    <property type="nucleotide sequence ID" value="NZ_LRIE01000063.1"/>
</dbReference>
<proteinExistence type="predicted"/>
<dbReference type="STRING" id="43678.OJAG_13960"/>
<comment type="caution">
    <text evidence="3">The sequence shown here is derived from an EMBL/GenBank/DDBJ whole genome shotgun (WGS) entry which is preliminary data.</text>
</comment>
<protein>
    <submittedName>
        <fullName evidence="3">Uncharacterized protein</fullName>
    </submittedName>
</protein>